<dbReference type="OrthoDB" id="6368610at2759"/>
<organism evidence="6 7">
    <name type="scientific">Mytilus edulis</name>
    <name type="common">Blue mussel</name>
    <dbReference type="NCBI Taxonomy" id="6550"/>
    <lineage>
        <taxon>Eukaryota</taxon>
        <taxon>Metazoa</taxon>
        <taxon>Spiralia</taxon>
        <taxon>Lophotrochozoa</taxon>
        <taxon>Mollusca</taxon>
        <taxon>Bivalvia</taxon>
        <taxon>Autobranchia</taxon>
        <taxon>Pteriomorphia</taxon>
        <taxon>Mytilida</taxon>
        <taxon>Mytiloidea</taxon>
        <taxon>Mytilidae</taxon>
        <taxon>Mytilinae</taxon>
        <taxon>Mytilus</taxon>
    </lineage>
</organism>
<keyword evidence="4" id="KW-0175">Coiled coil</keyword>
<dbReference type="PANTHER" id="PTHR22923:SF116">
    <property type="entry name" value="C1Q DOMAIN-CONTAINING PROTEIN"/>
    <property type="match status" value="1"/>
</dbReference>
<dbReference type="InterPro" id="IPR001073">
    <property type="entry name" value="C1q_dom"/>
</dbReference>
<dbReference type="SUPFAM" id="SSF49842">
    <property type="entry name" value="TNF-like"/>
    <property type="match status" value="1"/>
</dbReference>
<dbReference type="PRINTS" id="PR00007">
    <property type="entry name" value="COMPLEMNTC1Q"/>
</dbReference>
<dbReference type="SMART" id="SM00110">
    <property type="entry name" value="C1Q"/>
    <property type="match status" value="1"/>
</dbReference>
<evidence type="ECO:0000256" key="2">
    <source>
        <dbReference type="ARBA" id="ARBA00022525"/>
    </source>
</evidence>
<evidence type="ECO:0000256" key="4">
    <source>
        <dbReference type="SAM" id="Coils"/>
    </source>
</evidence>
<evidence type="ECO:0000259" key="5">
    <source>
        <dbReference type="PROSITE" id="PS50871"/>
    </source>
</evidence>
<keyword evidence="3" id="KW-0732">Signal</keyword>
<comment type="caution">
    <text evidence="6">The sequence shown here is derived from an EMBL/GenBank/DDBJ whole genome shotgun (WGS) entry which is preliminary data.</text>
</comment>
<sequence length="240" mass="26535">MLRNIHIFISTLLKVVDEVQRLSSNFESVLKRLENLEKENQRLEVKNAELSIKTLKLEKSNLVLVEKVKKLNKSIKTILNLNPTISGKERDDVRLRSGKRLLIGGGTNATDQVGFTAVLTHDLTLGPLQTLEYDKVHTNIGNGYDARHGIFTVPINGLYIVSATTCSGPSQGVRTEIVRNGIQLAALYGDDYDIASHTIVVSLEQNDEVWVRHFAEGTSTVHAGGDRYYSSFSGVLVAAF</sequence>
<dbReference type="InterPro" id="IPR008983">
    <property type="entry name" value="Tumour_necrosis_fac-like_dom"/>
</dbReference>
<reference evidence="6" key="1">
    <citation type="submission" date="2021-03" db="EMBL/GenBank/DDBJ databases">
        <authorList>
            <person name="Bekaert M."/>
        </authorList>
    </citation>
    <scope>NUCLEOTIDE SEQUENCE</scope>
</reference>
<dbReference type="InterPro" id="IPR050822">
    <property type="entry name" value="Cerebellin_Synaptic_Org"/>
</dbReference>
<protein>
    <submittedName>
        <fullName evidence="6">C1QL</fullName>
    </submittedName>
</protein>
<evidence type="ECO:0000256" key="3">
    <source>
        <dbReference type="ARBA" id="ARBA00022729"/>
    </source>
</evidence>
<evidence type="ECO:0000256" key="1">
    <source>
        <dbReference type="ARBA" id="ARBA00004613"/>
    </source>
</evidence>
<keyword evidence="7" id="KW-1185">Reference proteome</keyword>
<evidence type="ECO:0000313" key="6">
    <source>
        <dbReference type="EMBL" id="CAG2214188.1"/>
    </source>
</evidence>
<proteinExistence type="predicted"/>
<dbReference type="Pfam" id="PF00386">
    <property type="entry name" value="C1q"/>
    <property type="match status" value="1"/>
</dbReference>
<evidence type="ECO:0000313" key="7">
    <source>
        <dbReference type="Proteomes" id="UP000683360"/>
    </source>
</evidence>
<dbReference type="Proteomes" id="UP000683360">
    <property type="component" value="Unassembled WGS sequence"/>
</dbReference>
<comment type="subcellular location">
    <subcellularLocation>
        <location evidence="1">Secreted</location>
    </subcellularLocation>
</comment>
<feature type="coiled-coil region" evidence="4">
    <location>
        <begin position="16"/>
        <end position="58"/>
    </location>
</feature>
<dbReference type="EMBL" id="CAJPWZ010001403">
    <property type="protein sequence ID" value="CAG2214188.1"/>
    <property type="molecule type" value="Genomic_DNA"/>
</dbReference>
<dbReference type="AlphaFoldDB" id="A0A8S3S0M4"/>
<gene>
    <name evidence="6" type="ORF">MEDL_28047</name>
</gene>
<dbReference type="PROSITE" id="PS50871">
    <property type="entry name" value="C1Q"/>
    <property type="match status" value="1"/>
</dbReference>
<dbReference type="GO" id="GO:0005576">
    <property type="term" value="C:extracellular region"/>
    <property type="evidence" value="ECO:0007669"/>
    <property type="project" value="UniProtKB-SubCell"/>
</dbReference>
<dbReference type="PANTHER" id="PTHR22923">
    <property type="entry name" value="CEREBELLIN-RELATED"/>
    <property type="match status" value="1"/>
</dbReference>
<feature type="domain" description="C1q" evidence="5">
    <location>
        <begin position="108"/>
        <end position="240"/>
    </location>
</feature>
<name>A0A8S3S0M4_MYTED</name>
<dbReference type="Gene3D" id="2.60.120.40">
    <property type="match status" value="1"/>
</dbReference>
<accession>A0A8S3S0M4</accession>
<keyword evidence="2" id="KW-0964">Secreted</keyword>